<protein>
    <submittedName>
        <fullName evidence="1">Uncharacterized protein</fullName>
    </submittedName>
</protein>
<keyword evidence="2" id="KW-1185">Reference proteome</keyword>
<organism evidence="1 2">
    <name type="scientific">Pisolithus microcarpus 441</name>
    <dbReference type="NCBI Taxonomy" id="765257"/>
    <lineage>
        <taxon>Eukaryota</taxon>
        <taxon>Fungi</taxon>
        <taxon>Dikarya</taxon>
        <taxon>Basidiomycota</taxon>
        <taxon>Agaricomycotina</taxon>
        <taxon>Agaricomycetes</taxon>
        <taxon>Agaricomycetidae</taxon>
        <taxon>Boletales</taxon>
        <taxon>Sclerodermatineae</taxon>
        <taxon>Pisolithaceae</taxon>
        <taxon>Pisolithus</taxon>
    </lineage>
</organism>
<accession>A0A0C9XXY1</accession>
<gene>
    <name evidence="1" type="ORF">PISMIDRAFT_227597</name>
</gene>
<evidence type="ECO:0000313" key="1">
    <source>
        <dbReference type="EMBL" id="KIK17365.1"/>
    </source>
</evidence>
<dbReference type="Proteomes" id="UP000054018">
    <property type="component" value="Unassembled WGS sequence"/>
</dbReference>
<dbReference type="HOGENOM" id="CLU_1652856_0_0_1"/>
<sequence>MNLFTGSSYVPGRLVVIGKPTPEFFLPACSHRAYLFGESLLQMRVRVAERVSVVRDERSAQRTNLTKTLSQHNVQVITPKRCYLPCCLQTLVGVVSHYLLVDAPINHCLLALAPTPPVIMQGIRGTQKGHLRMLTRNRSITRGMTHLIPAYDVFATGHLS</sequence>
<reference evidence="2" key="2">
    <citation type="submission" date="2015-01" db="EMBL/GenBank/DDBJ databases">
        <title>Evolutionary Origins and Diversification of the Mycorrhizal Mutualists.</title>
        <authorList>
            <consortium name="DOE Joint Genome Institute"/>
            <consortium name="Mycorrhizal Genomics Consortium"/>
            <person name="Kohler A."/>
            <person name="Kuo A."/>
            <person name="Nagy L.G."/>
            <person name="Floudas D."/>
            <person name="Copeland A."/>
            <person name="Barry K.W."/>
            <person name="Cichocki N."/>
            <person name="Veneault-Fourrey C."/>
            <person name="LaButti K."/>
            <person name="Lindquist E.A."/>
            <person name="Lipzen A."/>
            <person name="Lundell T."/>
            <person name="Morin E."/>
            <person name="Murat C."/>
            <person name="Riley R."/>
            <person name="Ohm R."/>
            <person name="Sun H."/>
            <person name="Tunlid A."/>
            <person name="Henrissat B."/>
            <person name="Grigoriev I.V."/>
            <person name="Hibbett D.S."/>
            <person name="Martin F."/>
        </authorList>
    </citation>
    <scope>NUCLEOTIDE SEQUENCE [LARGE SCALE GENOMIC DNA]</scope>
    <source>
        <strain evidence="2">441</strain>
    </source>
</reference>
<proteinExistence type="predicted"/>
<dbReference type="AlphaFoldDB" id="A0A0C9XXY1"/>
<dbReference type="EMBL" id="KN833831">
    <property type="protein sequence ID" value="KIK17365.1"/>
    <property type="molecule type" value="Genomic_DNA"/>
</dbReference>
<evidence type="ECO:0000313" key="2">
    <source>
        <dbReference type="Proteomes" id="UP000054018"/>
    </source>
</evidence>
<reference evidence="1 2" key="1">
    <citation type="submission" date="2014-04" db="EMBL/GenBank/DDBJ databases">
        <authorList>
            <consortium name="DOE Joint Genome Institute"/>
            <person name="Kuo A."/>
            <person name="Kohler A."/>
            <person name="Costa M.D."/>
            <person name="Nagy L.G."/>
            <person name="Floudas D."/>
            <person name="Copeland A."/>
            <person name="Barry K.W."/>
            <person name="Cichocki N."/>
            <person name="Veneault-Fourrey C."/>
            <person name="LaButti K."/>
            <person name="Lindquist E.A."/>
            <person name="Lipzen A."/>
            <person name="Lundell T."/>
            <person name="Morin E."/>
            <person name="Murat C."/>
            <person name="Sun H."/>
            <person name="Tunlid A."/>
            <person name="Henrissat B."/>
            <person name="Grigoriev I.V."/>
            <person name="Hibbett D.S."/>
            <person name="Martin F."/>
            <person name="Nordberg H.P."/>
            <person name="Cantor M.N."/>
            <person name="Hua S.X."/>
        </authorList>
    </citation>
    <scope>NUCLEOTIDE SEQUENCE [LARGE SCALE GENOMIC DNA]</scope>
    <source>
        <strain evidence="1 2">441</strain>
    </source>
</reference>
<name>A0A0C9XXY1_9AGAM</name>